<feature type="transmembrane region" description="Helical" evidence="1">
    <location>
        <begin position="43"/>
        <end position="64"/>
    </location>
</feature>
<keyword evidence="2" id="KW-1185">Reference proteome</keyword>
<organism evidence="2 3">
    <name type="scientific">Derxia gummosa DSM 723</name>
    <dbReference type="NCBI Taxonomy" id="1121388"/>
    <lineage>
        <taxon>Bacteria</taxon>
        <taxon>Pseudomonadati</taxon>
        <taxon>Pseudomonadota</taxon>
        <taxon>Betaproteobacteria</taxon>
        <taxon>Burkholderiales</taxon>
        <taxon>Alcaligenaceae</taxon>
        <taxon>Derxia</taxon>
    </lineage>
</organism>
<dbReference type="AlphaFoldDB" id="A0A8B6X204"/>
<keyword evidence="1" id="KW-0472">Membrane</keyword>
<proteinExistence type="predicted"/>
<dbReference type="Proteomes" id="UP000675920">
    <property type="component" value="Unplaced"/>
</dbReference>
<evidence type="ECO:0000256" key="1">
    <source>
        <dbReference type="SAM" id="Phobius"/>
    </source>
</evidence>
<protein>
    <submittedName>
        <fullName evidence="3">DUF2818 family protein</fullName>
    </submittedName>
</protein>
<sequence>MSQEAGLWLVVAIGFAAANLPFVNDRVFGLLPYARVRSAIKPFWFRAIELLLLYGLSLVLGRAIEGRFGPASPQEWQFYAVTACLFVVAAYPGFVFRYLRRKPQQGA</sequence>
<name>A0A8B6X204_9BURK</name>
<evidence type="ECO:0000313" key="2">
    <source>
        <dbReference type="Proteomes" id="UP000675920"/>
    </source>
</evidence>
<keyword evidence="1" id="KW-1133">Transmembrane helix</keyword>
<feature type="transmembrane region" description="Helical" evidence="1">
    <location>
        <begin position="76"/>
        <end position="99"/>
    </location>
</feature>
<accession>A0A8B6X204</accession>
<evidence type="ECO:0000313" key="3">
    <source>
        <dbReference type="RefSeq" id="WP_028310313.1"/>
    </source>
</evidence>
<dbReference type="Pfam" id="PF10993">
    <property type="entry name" value="DUF2818"/>
    <property type="match status" value="1"/>
</dbReference>
<dbReference type="InterPro" id="IPR016768">
    <property type="entry name" value="UCP019883"/>
</dbReference>
<dbReference type="OrthoDB" id="5785537at2"/>
<dbReference type="RefSeq" id="WP_028310313.1">
    <property type="nucleotide sequence ID" value="NZ_AXWS01000007.1"/>
</dbReference>
<feature type="transmembrane region" description="Helical" evidence="1">
    <location>
        <begin position="6"/>
        <end position="23"/>
    </location>
</feature>
<dbReference type="PIRSF" id="PIRSF019883">
    <property type="entry name" value="UCP019883"/>
    <property type="match status" value="1"/>
</dbReference>
<reference evidence="3" key="1">
    <citation type="submission" date="2025-08" db="UniProtKB">
        <authorList>
            <consortium name="RefSeq"/>
        </authorList>
    </citation>
    <scope>IDENTIFICATION</scope>
</reference>
<keyword evidence="1" id="KW-0812">Transmembrane</keyword>